<gene>
    <name evidence="8" type="ORF">GCM10011380_28970</name>
</gene>
<protein>
    <recommendedName>
        <fullName evidence="10">Flagellar biosynthetic protein FliQ</fullName>
    </recommendedName>
</protein>
<dbReference type="PANTHER" id="PTHR34040">
    <property type="entry name" value="FLAGELLAR BIOSYNTHETIC PROTEIN FLIQ"/>
    <property type="match status" value="1"/>
</dbReference>
<evidence type="ECO:0000256" key="4">
    <source>
        <dbReference type="ARBA" id="ARBA00022692"/>
    </source>
</evidence>
<proteinExistence type="inferred from homology"/>
<evidence type="ECO:0000256" key="1">
    <source>
        <dbReference type="ARBA" id="ARBA00004651"/>
    </source>
</evidence>
<evidence type="ECO:0000313" key="8">
    <source>
        <dbReference type="EMBL" id="GGB37790.1"/>
    </source>
</evidence>
<keyword evidence="4 7" id="KW-0812">Transmembrane</keyword>
<evidence type="ECO:0000256" key="2">
    <source>
        <dbReference type="ARBA" id="ARBA00006156"/>
    </source>
</evidence>
<sequence length="89" mass="9767">MDQSLLLDEAGRMLVVIWLIMIVLLMPMMIISLIIGIVQAATSINEQTLSFVPKLVALFVCLLVFASAVTELLTGFTKEIFGVIATINR</sequence>
<comment type="similarity">
    <text evidence="2">Belongs to the FliQ/MopD/SpaQ family.</text>
</comment>
<evidence type="ECO:0000256" key="6">
    <source>
        <dbReference type="ARBA" id="ARBA00023136"/>
    </source>
</evidence>
<dbReference type="PANTHER" id="PTHR34040:SF2">
    <property type="entry name" value="FLAGELLAR BIOSYNTHETIC PROTEIN FLIQ"/>
    <property type="match status" value="1"/>
</dbReference>
<feature type="transmembrane region" description="Helical" evidence="7">
    <location>
        <begin position="51"/>
        <end position="69"/>
    </location>
</feature>
<comment type="subcellular location">
    <subcellularLocation>
        <location evidence="1">Cell membrane</location>
        <topology evidence="1">Multi-pass membrane protein</topology>
    </subcellularLocation>
</comment>
<evidence type="ECO:0000256" key="5">
    <source>
        <dbReference type="ARBA" id="ARBA00022989"/>
    </source>
</evidence>
<dbReference type="Pfam" id="PF01313">
    <property type="entry name" value="Bac_export_3"/>
    <property type="match status" value="1"/>
</dbReference>
<dbReference type="GO" id="GO:0009306">
    <property type="term" value="P:protein secretion"/>
    <property type="evidence" value="ECO:0007669"/>
    <property type="project" value="InterPro"/>
</dbReference>
<evidence type="ECO:0000313" key="9">
    <source>
        <dbReference type="Proteomes" id="UP000623067"/>
    </source>
</evidence>
<keyword evidence="9" id="KW-1185">Reference proteome</keyword>
<keyword evidence="3" id="KW-1003">Cell membrane</keyword>
<dbReference type="AlphaFoldDB" id="A0A916WXK0"/>
<dbReference type="PRINTS" id="PR00952">
    <property type="entry name" value="TYPE3IMQPROT"/>
</dbReference>
<keyword evidence="6 7" id="KW-0472">Membrane</keyword>
<reference evidence="8" key="1">
    <citation type="journal article" date="2014" name="Int. J. Syst. Evol. Microbiol.">
        <title>Complete genome sequence of Corynebacterium casei LMG S-19264T (=DSM 44701T), isolated from a smear-ripened cheese.</title>
        <authorList>
            <consortium name="US DOE Joint Genome Institute (JGI-PGF)"/>
            <person name="Walter F."/>
            <person name="Albersmeier A."/>
            <person name="Kalinowski J."/>
            <person name="Ruckert C."/>
        </authorList>
    </citation>
    <scope>NUCLEOTIDE SEQUENCE</scope>
    <source>
        <strain evidence="8">CGMCC 1.15330</strain>
    </source>
</reference>
<evidence type="ECO:0008006" key="10">
    <source>
        <dbReference type="Google" id="ProtNLM"/>
    </source>
</evidence>
<accession>A0A916WXK0</accession>
<comment type="caution">
    <text evidence="8">The sequence shown here is derived from an EMBL/GenBank/DDBJ whole genome shotgun (WGS) entry which is preliminary data.</text>
</comment>
<feature type="transmembrane region" description="Helical" evidence="7">
    <location>
        <begin position="15"/>
        <end position="39"/>
    </location>
</feature>
<dbReference type="RefSeq" id="WP_188660036.1">
    <property type="nucleotide sequence ID" value="NZ_BMIH01000004.1"/>
</dbReference>
<organism evidence="8 9">
    <name type="scientific">Sphingomonas metalli</name>
    <dbReference type="NCBI Taxonomy" id="1779358"/>
    <lineage>
        <taxon>Bacteria</taxon>
        <taxon>Pseudomonadati</taxon>
        <taxon>Pseudomonadota</taxon>
        <taxon>Alphaproteobacteria</taxon>
        <taxon>Sphingomonadales</taxon>
        <taxon>Sphingomonadaceae</taxon>
        <taxon>Sphingomonas</taxon>
    </lineage>
</organism>
<reference evidence="8" key="2">
    <citation type="submission" date="2020-09" db="EMBL/GenBank/DDBJ databases">
        <authorList>
            <person name="Sun Q."/>
            <person name="Zhou Y."/>
        </authorList>
    </citation>
    <scope>NUCLEOTIDE SEQUENCE</scope>
    <source>
        <strain evidence="8">CGMCC 1.15330</strain>
    </source>
</reference>
<dbReference type="EMBL" id="BMIH01000004">
    <property type="protein sequence ID" value="GGB37790.1"/>
    <property type="molecule type" value="Genomic_DNA"/>
</dbReference>
<dbReference type="GO" id="GO:0005886">
    <property type="term" value="C:plasma membrane"/>
    <property type="evidence" value="ECO:0007669"/>
    <property type="project" value="UniProtKB-SubCell"/>
</dbReference>
<keyword evidence="5 7" id="KW-1133">Transmembrane helix</keyword>
<evidence type="ECO:0000256" key="3">
    <source>
        <dbReference type="ARBA" id="ARBA00022475"/>
    </source>
</evidence>
<name>A0A916WXK0_9SPHN</name>
<dbReference type="Proteomes" id="UP000623067">
    <property type="component" value="Unassembled WGS sequence"/>
</dbReference>
<evidence type="ECO:0000256" key="7">
    <source>
        <dbReference type="SAM" id="Phobius"/>
    </source>
</evidence>
<dbReference type="InterPro" id="IPR002191">
    <property type="entry name" value="Bac_export_3"/>
</dbReference>